<evidence type="ECO:0000256" key="1">
    <source>
        <dbReference type="SAM" id="MobiDB-lite"/>
    </source>
</evidence>
<evidence type="ECO:0000313" key="2">
    <source>
        <dbReference type="EMBL" id="KYO21727.1"/>
    </source>
</evidence>
<accession>A0A151MB20</accession>
<comment type="caution">
    <text evidence="2">The sequence shown here is derived from an EMBL/GenBank/DDBJ whole genome shotgun (WGS) entry which is preliminary data.</text>
</comment>
<sequence length="67" mass="6985">MVRPGSAAILRSRPEAEERSGAGAGGSLGQVRAAAARRSPGRAGTARSQRVKTGTPRERCILTAQRK</sequence>
<name>A0A151MB20_ALLMI</name>
<feature type="compositionally biased region" description="Low complexity" evidence="1">
    <location>
        <begin position="32"/>
        <end position="48"/>
    </location>
</feature>
<feature type="region of interest" description="Disordered" evidence="1">
    <location>
        <begin position="1"/>
        <end position="67"/>
    </location>
</feature>
<dbReference type="AlphaFoldDB" id="A0A151MB20"/>
<protein>
    <submittedName>
        <fullName evidence="2">Uncharacterized protein</fullName>
    </submittedName>
</protein>
<organism evidence="2 3">
    <name type="scientific">Alligator mississippiensis</name>
    <name type="common">American alligator</name>
    <dbReference type="NCBI Taxonomy" id="8496"/>
    <lineage>
        <taxon>Eukaryota</taxon>
        <taxon>Metazoa</taxon>
        <taxon>Chordata</taxon>
        <taxon>Craniata</taxon>
        <taxon>Vertebrata</taxon>
        <taxon>Euteleostomi</taxon>
        <taxon>Archelosauria</taxon>
        <taxon>Archosauria</taxon>
        <taxon>Crocodylia</taxon>
        <taxon>Alligatoridae</taxon>
        <taxon>Alligatorinae</taxon>
        <taxon>Alligator</taxon>
    </lineage>
</organism>
<dbReference type="EMBL" id="AKHW03006283">
    <property type="protein sequence ID" value="KYO21727.1"/>
    <property type="molecule type" value="Genomic_DNA"/>
</dbReference>
<keyword evidence="3" id="KW-1185">Reference proteome</keyword>
<proteinExistence type="predicted"/>
<reference evidence="2 3" key="1">
    <citation type="journal article" date="2012" name="Genome Biol.">
        <title>Sequencing three crocodilian genomes to illuminate the evolution of archosaurs and amniotes.</title>
        <authorList>
            <person name="St John J.A."/>
            <person name="Braun E.L."/>
            <person name="Isberg S.R."/>
            <person name="Miles L.G."/>
            <person name="Chong A.Y."/>
            <person name="Gongora J."/>
            <person name="Dalzell P."/>
            <person name="Moran C."/>
            <person name="Bed'hom B."/>
            <person name="Abzhanov A."/>
            <person name="Burgess S.C."/>
            <person name="Cooksey A.M."/>
            <person name="Castoe T.A."/>
            <person name="Crawford N.G."/>
            <person name="Densmore L.D."/>
            <person name="Drew J.C."/>
            <person name="Edwards S.V."/>
            <person name="Faircloth B.C."/>
            <person name="Fujita M.K."/>
            <person name="Greenwold M.J."/>
            <person name="Hoffmann F.G."/>
            <person name="Howard J.M."/>
            <person name="Iguchi T."/>
            <person name="Janes D.E."/>
            <person name="Khan S.Y."/>
            <person name="Kohno S."/>
            <person name="de Koning A.J."/>
            <person name="Lance S.L."/>
            <person name="McCarthy F.M."/>
            <person name="McCormack J.E."/>
            <person name="Merchant M.E."/>
            <person name="Peterson D.G."/>
            <person name="Pollock D.D."/>
            <person name="Pourmand N."/>
            <person name="Raney B.J."/>
            <person name="Roessler K.A."/>
            <person name="Sanford J.R."/>
            <person name="Sawyer R.H."/>
            <person name="Schmidt C.J."/>
            <person name="Triplett E.W."/>
            <person name="Tuberville T.D."/>
            <person name="Venegas-Anaya M."/>
            <person name="Howard J.T."/>
            <person name="Jarvis E.D."/>
            <person name="Guillette L.J.Jr."/>
            <person name="Glenn T.C."/>
            <person name="Green R.E."/>
            <person name="Ray D.A."/>
        </authorList>
    </citation>
    <scope>NUCLEOTIDE SEQUENCE [LARGE SCALE GENOMIC DNA]</scope>
    <source>
        <strain evidence="2">KSC_2009_1</strain>
    </source>
</reference>
<dbReference type="Proteomes" id="UP000050525">
    <property type="component" value="Unassembled WGS sequence"/>
</dbReference>
<gene>
    <name evidence="2" type="ORF">Y1Q_0000447</name>
</gene>
<evidence type="ECO:0000313" key="3">
    <source>
        <dbReference type="Proteomes" id="UP000050525"/>
    </source>
</evidence>